<dbReference type="PANTHER" id="PTHR30146">
    <property type="entry name" value="LACI-RELATED TRANSCRIPTIONAL REPRESSOR"/>
    <property type="match status" value="1"/>
</dbReference>
<dbReference type="AlphaFoldDB" id="A0A1H0B1E3"/>
<dbReference type="SMART" id="SM00354">
    <property type="entry name" value="HTH_LACI"/>
    <property type="match status" value="1"/>
</dbReference>
<dbReference type="STRING" id="211114.SAMN04489726_6414"/>
<dbReference type="CDD" id="cd01392">
    <property type="entry name" value="HTH_LacI"/>
    <property type="match status" value="1"/>
</dbReference>
<dbReference type="InterPro" id="IPR028082">
    <property type="entry name" value="Peripla_BP_I"/>
</dbReference>
<evidence type="ECO:0000256" key="1">
    <source>
        <dbReference type="ARBA" id="ARBA00023015"/>
    </source>
</evidence>
<dbReference type="eggNOG" id="COG1609">
    <property type="taxonomic scope" value="Bacteria"/>
</dbReference>
<dbReference type="GO" id="GO:0000976">
    <property type="term" value="F:transcription cis-regulatory region binding"/>
    <property type="evidence" value="ECO:0007669"/>
    <property type="project" value="TreeGrafter"/>
</dbReference>
<keyword evidence="1" id="KW-0805">Transcription regulation</keyword>
<name>A0A1H0B1E3_ALLAB</name>
<evidence type="ECO:0000313" key="6">
    <source>
        <dbReference type="EMBL" id="SDN39415.1"/>
    </source>
</evidence>
<proteinExistence type="predicted"/>
<dbReference type="OrthoDB" id="9785139at2"/>
<dbReference type="EMBL" id="LT629701">
    <property type="protein sequence ID" value="SDN39415.1"/>
    <property type="molecule type" value="Genomic_DNA"/>
</dbReference>
<dbReference type="Pfam" id="PF00356">
    <property type="entry name" value="LacI"/>
    <property type="match status" value="1"/>
</dbReference>
<dbReference type="InterPro" id="IPR010982">
    <property type="entry name" value="Lambda_DNA-bd_dom_sf"/>
</dbReference>
<dbReference type="Proteomes" id="UP000183376">
    <property type="component" value="Chromosome I"/>
</dbReference>
<keyword evidence="2" id="KW-0238">DNA-binding</keyword>
<organism evidence="6 7">
    <name type="scientific">Allokutzneria albata</name>
    <name type="common">Kibdelosporangium albatum</name>
    <dbReference type="NCBI Taxonomy" id="211114"/>
    <lineage>
        <taxon>Bacteria</taxon>
        <taxon>Bacillati</taxon>
        <taxon>Actinomycetota</taxon>
        <taxon>Actinomycetes</taxon>
        <taxon>Pseudonocardiales</taxon>
        <taxon>Pseudonocardiaceae</taxon>
        <taxon>Allokutzneria</taxon>
    </lineage>
</organism>
<keyword evidence="7" id="KW-1185">Reference proteome</keyword>
<dbReference type="SUPFAM" id="SSF47413">
    <property type="entry name" value="lambda repressor-like DNA-binding domains"/>
    <property type="match status" value="1"/>
</dbReference>
<dbReference type="Gene3D" id="1.10.260.40">
    <property type="entry name" value="lambda repressor-like DNA-binding domains"/>
    <property type="match status" value="1"/>
</dbReference>
<evidence type="ECO:0000259" key="5">
    <source>
        <dbReference type="PROSITE" id="PS50932"/>
    </source>
</evidence>
<gene>
    <name evidence="6" type="ORF">SAMN04489726_6414</name>
</gene>
<feature type="region of interest" description="Disordered" evidence="4">
    <location>
        <begin position="340"/>
        <end position="365"/>
    </location>
</feature>
<feature type="domain" description="HTH lacI-type" evidence="5">
    <location>
        <begin position="25"/>
        <end position="80"/>
    </location>
</feature>
<dbReference type="Pfam" id="PF13377">
    <property type="entry name" value="Peripla_BP_3"/>
    <property type="match status" value="1"/>
</dbReference>
<dbReference type="RefSeq" id="WP_052406803.1">
    <property type="nucleotide sequence ID" value="NZ_JOEF01000001.1"/>
</dbReference>
<dbReference type="InterPro" id="IPR046335">
    <property type="entry name" value="LacI/GalR-like_sensor"/>
</dbReference>
<sequence length="365" mass="39323">MGTKSAADRPDGDRVATPAVRRGRPTLREVAAAAGVDVSTASRLLRGQDMPYRAETRQRVLDAAEKLGYRPNQQARALRLQRQQAIGLLVPDLDNFGFTQILRGVQEVAAEQEYTLMLVEAGAGAGEGGGISYERLGLEGRVDGILVAFASMDDPHVQEWAERERLPMVLVQRGTPSYPASVVMDEQRNVAVMVEHLVELGHRRIGHVSGPLRTDTGLRRQEGFAAAMREHGLTVRPEWIADGGFHWTGGQAAARQILDVPAADRPTALVVANLISALGTLSAIHELGLTVPGDLSVIAIDEHIVAEHTNPPLTTVQTPQRELGRRAAQMLLNSLSGERPSRVMITDPPPGLVVRSSTAPPPPSP</sequence>
<evidence type="ECO:0000256" key="4">
    <source>
        <dbReference type="SAM" id="MobiDB-lite"/>
    </source>
</evidence>
<dbReference type="CDD" id="cd06267">
    <property type="entry name" value="PBP1_LacI_sugar_binding-like"/>
    <property type="match status" value="1"/>
</dbReference>
<dbReference type="GO" id="GO:0003700">
    <property type="term" value="F:DNA-binding transcription factor activity"/>
    <property type="evidence" value="ECO:0007669"/>
    <property type="project" value="TreeGrafter"/>
</dbReference>
<dbReference type="InterPro" id="IPR000843">
    <property type="entry name" value="HTH_LacI"/>
</dbReference>
<evidence type="ECO:0000256" key="3">
    <source>
        <dbReference type="ARBA" id="ARBA00023163"/>
    </source>
</evidence>
<protein>
    <submittedName>
        <fullName evidence="6">Transcriptional regulator, LacI family</fullName>
    </submittedName>
</protein>
<accession>A0A1H0B1E3</accession>
<dbReference type="Gene3D" id="3.40.50.2300">
    <property type="match status" value="2"/>
</dbReference>
<reference evidence="6 7" key="1">
    <citation type="submission" date="2016-10" db="EMBL/GenBank/DDBJ databases">
        <authorList>
            <person name="de Groot N.N."/>
        </authorList>
    </citation>
    <scope>NUCLEOTIDE SEQUENCE [LARGE SCALE GENOMIC DNA]</scope>
    <source>
        <strain evidence="6 7">DSM 44149</strain>
    </source>
</reference>
<dbReference type="PROSITE" id="PS50932">
    <property type="entry name" value="HTH_LACI_2"/>
    <property type="match status" value="1"/>
</dbReference>
<evidence type="ECO:0000313" key="7">
    <source>
        <dbReference type="Proteomes" id="UP000183376"/>
    </source>
</evidence>
<dbReference type="PANTHER" id="PTHR30146:SF109">
    <property type="entry name" value="HTH-TYPE TRANSCRIPTIONAL REGULATOR GALS"/>
    <property type="match status" value="1"/>
</dbReference>
<evidence type="ECO:0000256" key="2">
    <source>
        <dbReference type="ARBA" id="ARBA00023125"/>
    </source>
</evidence>
<keyword evidence="3" id="KW-0804">Transcription</keyword>
<dbReference type="SUPFAM" id="SSF53822">
    <property type="entry name" value="Periplasmic binding protein-like I"/>
    <property type="match status" value="1"/>
</dbReference>